<gene>
    <name evidence="1" type="ORF">GNQ20_09495</name>
</gene>
<reference evidence="1" key="1">
    <citation type="submission" date="2019-11" db="EMBL/GenBank/DDBJ databases">
        <title>Genomes of ocular Pseudomonas aeruginosa isolates.</title>
        <authorList>
            <person name="Khan M."/>
            <person name="Rice S.A."/>
            <person name="Willcox M.D.P."/>
            <person name="Stapleton F."/>
        </authorList>
    </citation>
    <scope>NUCLEOTIDE SEQUENCE</scope>
    <source>
        <strain evidence="1">PA206</strain>
    </source>
</reference>
<evidence type="ECO:0000313" key="1">
    <source>
        <dbReference type="EMBL" id="MUI58032.1"/>
    </source>
</evidence>
<accession>A0A6A9JYZ6</accession>
<dbReference type="AlphaFoldDB" id="A0A6A9JYZ6"/>
<sequence length="68" mass="7409">MTTLELLDEAIAHQNAARDLLRLLSGAENLGTPAPEILSGALSGIEYLLDEAQARYEEAWEKQRTIAG</sequence>
<dbReference type="EMBL" id="WOAJ01000003">
    <property type="protein sequence ID" value="MUI58032.1"/>
    <property type="molecule type" value="Genomic_DNA"/>
</dbReference>
<proteinExistence type="predicted"/>
<organism evidence="1">
    <name type="scientific">Pseudomonas aeruginosa</name>
    <dbReference type="NCBI Taxonomy" id="287"/>
    <lineage>
        <taxon>Bacteria</taxon>
        <taxon>Pseudomonadati</taxon>
        <taxon>Pseudomonadota</taxon>
        <taxon>Gammaproteobacteria</taxon>
        <taxon>Pseudomonadales</taxon>
        <taxon>Pseudomonadaceae</taxon>
        <taxon>Pseudomonas</taxon>
    </lineage>
</organism>
<protein>
    <submittedName>
        <fullName evidence="1">Uncharacterized protein</fullName>
    </submittedName>
</protein>
<name>A0A6A9JYZ6_PSEAI</name>
<dbReference type="RefSeq" id="WP_033977154.1">
    <property type="nucleotide sequence ID" value="NZ_BSBA01000001.1"/>
</dbReference>
<comment type="caution">
    <text evidence="1">The sequence shown here is derived from an EMBL/GenBank/DDBJ whole genome shotgun (WGS) entry which is preliminary data.</text>
</comment>